<sequence length="149" mass="17535">MDRALSIFPGDDDETNERNINHREKTSNDHGHYEDNLLELSDEEPNMIKIKNDINKIINERYSNYISINDDEISNILKDSFISNEEIQIKDFVLRLVVLEKLFQTSVKECNSLKNIIKRLENHIETIRKNMIVLTKKVDFQTGRITTLK</sequence>
<dbReference type="Proteomes" id="UP000663591">
    <property type="component" value="Segment"/>
</dbReference>
<evidence type="ECO:0000313" key="5">
    <source>
        <dbReference type="EMBL" id="AOE46478.1"/>
    </source>
</evidence>
<accession>A0A2H4ETW5</accession>
<evidence type="ECO:0000313" key="18">
    <source>
        <dbReference type="Proteomes" id="UP000318608"/>
    </source>
</evidence>
<evidence type="ECO:0000313" key="11">
    <source>
        <dbReference type="EMBL" id="QEJ80009.1"/>
    </source>
</evidence>
<reference evidence="7" key="3">
    <citation type="submission" date="2017-09" db="EMBL/GenBank/DDBJ databases">
        <authorList>
            <person name="Ehlers B."/>
            <person name="Leendertz F.H."/>
        </authorList>
    </citation>
    <scope>NUCLEOTIDE SEQUENCE</scope>
    <source>
        <strain evidence="7">Jaipur</strain>
        <strain evidence="8">Romanian Fenner</strain>
    </source>
</reference>
<dbReference type="Proteomes" id="UP000593595">
    <property type="component" value="Segment"/>
</dbReference>
<dbReference type="EMBL" id="KT438550">
    <property type="protein sequence ID" value="AOE46478.1"/>
    <property type="molecule type" value="Genomic_DNA"/>
</dbReference>
<evidence type="ECO:0000313" key="15">
    <source>
        <dbReference type="EMBL" id="QOK36705.1"/>
    </source>
</evidence>
<dbReference type="EMBL" id="MN072626">
    <property type="protein sequence ID" value="QEJ79716.1"/>
    <property type="molecule type" value="Genomic_DNA"/>
</dbReference>
<evidence type="ECO:0000313" key="16">
    <source>
        <dbReference type="EMBL" id="QRU95204.1"/>
    </source>
</evidence>
<keyword evidence="2" id="KW-0946">Virion</keyword>
<reference evidence="9" key="4">
    <citation type="journal article" date="2019" name="Transbound. Emerg. Dis.">
        <title>Extended sequencing of vaccine and wild-type capripoxvirus isolates provides insights into genes modulating virulence and host range.</title>
        <authorList>
            <person name="Biswas S."/>
            <person name="Noyce R.S."/>
            <person name="Babiuk L.A."/>
            <person name="Lung O."/>
            <person name="Bulach D.M."/>
            <person name="Bowden T.R."/>
            <person name="Boyle D.B."/>
            <person name="Babiuk S."/>
            <person name="Evans D.H."/>
        </authorList>
    </citation>
    <scope>NUCLEOTIDE SEQUENCE [LARGE SCALE GENOMIC DNA]</scope>
    <source>
        <strain evidence="9">Abu Gharib</strain>
        <strain evidence="11">Nigeria</strain>
        <strain evidence="12">Pendik</strain>
        <strain evidence="13">Saudi Arabia</strain>
        <strain evidence="10">Saudi Arabia vaccine</strain>
        <strain evidence="14">Turkey vaccine</strain>
    </source>
</reference>
<dbReference type="EMBL" id="MN072627">
    <property type="protein sequence ID" value="QEJ79862.1"/>
    <property type="molecule type" value="Genomic_DNA"/>
</dbReference>
<reference evidence="6" key="2">
    <citation type="submission" date="2015-08" db="EMBL/GenBank/DDBJ databases">
        <authorList>
            <person name="Babu N.S."/>
            <person name="Beckwith C.J."/>
            <person name="Beseler K.G."/>
            <person name="Brison A."/>
            <person name="Carone J.V."/>
            <person name="Caskin T.P."/>
            <person name="Diamond M."/>
            <person name="Durham M.E."/>
            <person name="Foxe J.M."/>
            <person name="Go M."/>
            <person name="Henderson B.A."/>
            <person name="Jones I.B."/>
            <person name="McGettigan J.A."/>
            <person name="Micheletti S.J."/>
            <person name="Nasrallah M.E."/>
            <person name="Ortiz D."/>
            <person name="Piller C.R."/>
            <person name="Privatt S.R."/>
            <person name="Schneider S.L."/>
            <person name="Sharp S."/>
            <person name="Smith T.C."/>
            <person name="Stanton J.D."/>
            <person name="Ullery H.E."/>
            <person name="Wilson R.J."/>
            <person name="Serrano M.G."/>
            <person name="Buck G."/>
            <person name="Lee V."/>
            <person name="Wang Y."/>
            <person name="Carvalho R."/>
            <person name="Voegtly L."/>
            <person name="Shi R."/>
            <person name="Duckworth R."/>
            <person name="Johnson A."/>
            <person name="Loviza R."/>
            <person name="Walstead R."/>
            <person name="Shah Z."/>
            <person name="Kiflezghi M."/>
            <person name="Wade K."/>
            <person name="Ball S.L."/>
            <person name="Bradley K.W."/>
            <person name="Asai D.J."/>
            <person name="Bowman C.A."/>
            <person name="Russell D.A."/>
            <person name="Pope W.H."/>
            <person name="Jacobs-Sera D."/>
            <person name="Hendrix R.W."/>
            <person name="Hatfull G.F."/>
        </authorList>
    </citation>
    <scope>NUCLEOTIDE SEQUENCE</scope>
    <source>
        <strain evidence="5">SPPV-GH</strain>
        <strain evidence="6">SPPV-GL</strain>
    </source>
</reference>
<dbReference type="EMBL" id="MN072631">
    <property type="protein sequence ID" value="QEJ80456.1"/>
    <property type="molecule type" value="Genomic_DNA"/>
</dbReference>
<dbReference type="Proteomes" id="UP000323952">
    <property type="component" value="Segment"/>
</dbReference>
<reference evidence="17" key="1">
    <citation type="journal article" date="2002" name="J. Virol.">
        <title>The genomes of sheeppox and goatpox viruses.</title>
        <authorList>
            <person name="Tulman E.R."/>
            <person name="Afonso C.L."/>
            <person name="Lu Z."/>
            <person name="Zsak L."/>
            <person name="Sur J.H."/>
            <person name="Sandybaev N.T."/>
            <person name="Kerembekova U.Z."/>
            <person name="Zaitsev V.L."/>
            <person name="Kutish G.F."/>
            <person name="Rock D.L."/>
        </authorList>
    </citation>
    <scope>NUCLEOTIDE SEQUENCE [LARGE SCALE GENOMIC DNA]</scope>
    <source>
        <strain evidence="17">TU-V02127</strain>
    </source>
</reference>
<dbReference type="SMR" id="A0A2H4ETW5"/>
<dbReference type="Proteomes" id="UP000008028">
    <property type="component" value="Segment"/>
</dbReference>
<dbReference type="Proteomes" id="UP000319451">
    <property type="component" value="Segment"/>
</dbReference>
<dbReference type="PRINTS" id="PR01847">
    <property type="entry name" value="VIRALFUSION"/>
</dbReference>
<reference evidence="15" key="5">
    <citation type="journal article" date="2020" name="Viruses">
        <title>Experimental Infection and Genetic Characterization of Two Different Capripox Virus Isolates in Small Ruminants.</title>
        <authorList>
            <person name="Wolff J."/>
            <person name="King J."/>
            <person name="Moritz T."/>
            <person name="Pohlmann A."/>
            <person name="Hoffmann D."/>
            <person name="Beer M."/>
            <person name="Hoffmann B."/>
        </authorList>
    </citation>
    <scope>NUCLEOTIDE SEQUENCE [LARGE SCALE GENOMIC DNA]</scope>
    <source>
        <strain evidence="15">V104</strain>
    </source>
</reference>
<dbReference type="Proteomes" id="UP000322561">
    <property type="component" value="Segment"/>
</dbReference>
<evidence type="ECO:0000313" key="9">
    <source>
        <dbReference type="EMBL" id="QEJ79716.1"/>
    </source>
</evidence>
<dbReference type="InterPro" id="IPR003436">
    <property type="entry name" value="Chordopox_Fusion/A27"/>
</dbReference>
<feature type="compositionally biased region" description="Basic and acidic residues" evidence="4">
    <location>
        <begin position="16"/>
        <end position="34"/>
    </location>
</feature>
<evidence type="ECO:0000256" key="2">
    <source>
        <dbReference type="ARBA" id="ARBA00022844"/>
    </source>
</evidence>
<feature type="region of interest" description="Disordered" evidence="4">
    <location>
        <begin position="1"/>
        <end position="34"/>
    </location>
</feature>
<reference evidence="16" key="6">
    <citation type="submission" date="2020-03" db="EMBL/GenBank/DDBJ databases">
        <title>Sheeppox virus, strain Srinagar, vaccine virus, Complete genome.</title>
        <authorList>
            <person name="Kumar A."/>
            <person name="Venkatesan G."/>
            <person name="Singh R.K."/>
        </authorList>
    </citation>
    <scope>NUCLEOTIDE SEQUENCE</scope>
    <source>
        <strain evidence="16">Srinagar passage-40 vaccine</strain>
    </source>
</reference>
<evidence type="ECO:0000313" key="14">
    <source>
        <dbReference type="EMBL" id="QEJ80456.1"/>
    </source>
</evidence>
<dbReference type="Proteomes" id="UP000323058">
    <property type="component" value="Segment"/>
</dbReference>
<proteinExistence type="predicted"/>
<dbReference type="EMBL" id="MN072628">
    <property type="protein sequence ID" value="QEJ80009.1"/>
    <property type="molecule type" value="Genomic_DNA"/>
</dbReference>
<dbReference type="GO" id="GO:0019064">
    <property type="term" value="P:fusion of virus membrane with host plasma membrane"/>
    <property type="evidence" value="ECO:0007669"/>
    <property type="project" value="InterPro"/>
</dbReference>
<organismHost>
    <name type="scientific">Ovis aries</name>
    <name type="common">Sheep</name>
    <dbReference type="NCBI Taxonomy" id="9940"/>
</organismHost>
<dbReference type="RefSeq" id="NP_659689.1">
    <property type="nucleotide sequence ID" value="NC_004002.1"/>
</dbReference>
<evidence type="ECO:0000256" key="1">
    <source>
        <dbReference type="ARBA" id="ARBA00004328"/>
    </source>
</evidence>
<feature type="coiled-coil region" evidence="3">
    <location>
        <begin position="110"/>
        <end position="137"/>
    </location>
</feature>
<dbReference type="EMBL" id="MG000156">
    <property type="protein sequence ID" value="AVI09613.1"/>
    <property type="molecule type" value="Genomic_DNA"/>
</dbReference>
<dbReference type="Pfam" id="PF02346">
    <property type="entry name" value="Vac_Fusion"/>
    <property type="match status" value="1"/>
</dbReference>
<protein>
    <submittedName>
        <fullName evidence="6">Fusion protein</fullName>
    </submittedName>
    <submittedName>
        <fullName evidence="9">IMV surface protein</fullName>
    </submittedName>
</protein>
<gene>
    <name evidence="7" type="primary">113</name>
    <name evidence="5" type="ORF">SPPV-GH_112</name>
    <name evidence="6" type="ORF">SPPV-GL_112</name>
    <name evidence="16" type="ORF">SPPV-Sri_117</name>
    <name evidence="9" type="ORF">SPX-AbuGharib_117</name>
    <name evidence="11" type="ORF">SPX-Nigeria_117</name>
    <name evidence="12" type="ORF">SPX-Pendick_117</name>
    <name evidence="13" type="ORF">SPX-SaudiArabia_117</name>
    <name evidence="10" type="ORF">SPX-vSaudiArabia_117</name>
    <name evidence="14" type="ORF">SPX-vTurkey_117</name>
</gene>
<dbReference type="EMBL" id="MN072629">
    <property type="protein sequence ID" value="QEJ80158.1"/>
    <property type="molecule type" value="Genomic_DNA"/>
</dbReference>
<dbReference type="KEGG" id="vg:944634"/>
<evidence type="ECO:0000313" key="6">
    <source>
        <dbReference type="EMBL" id="AOE46627.1"/>
    </source>
</evidence>
<comment type="subcellular location">
    <subcellularLocation>
        <location evidence="1">Virion</location>
    </subcellularLocation>
</comment>
<dbReference type="EMBL" id="MW020571">
    <property type="protein sequence ID" value="QOK36705.1"/>
    <property type="molecule type" value="Genomic_DNA"/>
</dbReference>
<dbReference type="EMBL" id="MN072630">
    <property type="protein sequence ID" value="QEJ80307.1"/>
    <property type="molecule type" value="Genomic_DNA"/>
</dbReference>
<dbReference type="EMBL" id="MG000157">
    <property type="protein sequence ID" value="AVI09747.1"/>
    <property type="molecule type" value="Genomic_DNA"/>
</dbReference>
<dbReference type="Proteomes" id="UP000318262">
    <property type="component" value="Segment"/>
</dbReference>
<evidence type="ECO:0000313" key="13">
    <source>
        <dbReference type="EMBL" id="QEJ80307.1"/>
    </source>
</evidence>
<keyword evidence="17" id="KW-1185">Reference proteome</keyword>
<evidence type="ECO:0000313" key="12">
    <source>
        <dbReference type="EMBL" id="QEJ80158.1"/>
    </source>
</evidence>
<evidence type="ECO:0000313" key="10">
    <source>
        <dbReference type="EMBL" id="QEJ79862.1"/>
    </source>
</evidence>
<keyword evidence="3" id="KW-0175">Coiled coil</keyword>
<dbReference type="Proteomes" id="UP000323980">
    <property type="component" value="Segment"/>
</dbReference>
<name>A0A2H4ETW5_SHEV</name>
<dbReference type="Proteomes" id="UP000316666">
    <property type="component" value="Genome"/>
</dbReference>
<dbReference type="Proteomes" id="UP000323174">
    <property type="component" value="Segment"/>
</dbReference>
<dbReference type="EMBL" id="KT438551">
    <property type="protein sequence ID" value="AOE46627.1"/>
    <property type="molecule type" value="Genomic_DNA"/>
</dbReference>
<evidence type="ECO:0000256" key="3">
    <source>
        <dbReference type="SAM" id="Coils"/>
    </source>
</evidence>
<evidence type="ECO:0000313" key="17">
    <source>
        <dbReference type="Proteomes" id="UP000008028"/>
    </source>
</evidence>
<evidence type="ECO:0000256" key="4">
    <source>
        <dbReference type="SAM" id="MobiDB-lite"/>
    </source>
</evidence>
<dbReference type="EMBL" id="MT137384">
    <property type="protein sequence ID" value="QRU95204.1"/>
    <property type="molecule type" value="Genomic_DNA"/>
</dbReference>
<dbReference type="Proteomes" id="UP000322607">
    <property type="component" value="Segment"/>
</dbReference>
<dbReference type="Proteomes" id="UP000318608">
    <property type="component" value="Segment"/>
</dbReference>
<evidence type="ECO:0000313" key="8">
    <source>
        <dbReference type="EMBL" id="AVI09747.1"/>
    </source>
</evidence>
<dbReference type="GO" id="GO:0019031">
    <property type="term" value="C:viral envelope"/>
    <property type="evidence" value="ECO:0007669"/>
    <property type="project" value="InterPro"/>
</dbReference>
<evidence type="ECO:0000313" key="7">
    <source>
        <dbReference type="EMBL" id="AVI09613.1"/>
    </source>
</evidence>
<organism evidence="6 18">
    <name type="scientific">Sheeppox virus</name>
    <name type="common">SPPV</name>
    <dbReference type="NCBI Taxonomy" id="10266"/>
    <lineage>
        <taxon>Viruses</taxon>
        <taxon>Varidnaviria</taxon>
        <taxon>Bamfordvirae</taxon>
        <taxon>Nucleocytoviricota</taxon>
        <taxon>Pokkesviricetes</taxon>
        <taxon>Chitovirales</taxon>
        <taxon>Poxviridae</taxon>
        <taxon>Chordopoxvirinae</taxon>
        <taxon>Capripoxvirus</taxon>
        <taxon>Capripoxvirus sheeppox</taxon>
    </lineage>
</organism>